<feature type="compositionally biased region" description="Pro residues" evidence="1">
    <location>
        <begin position="1"/>
        <end position="12"/>
    </location>
</feature>
<dbReference type="HOGENOM" id="CLU_1777349_0_0_1"/>
<name>A0A0D0VDF3_CRYGA</name>
<evidence type="ECO:0000256" key="1">
    <source>
        <dbReference type="SAM" id="MobiDB-lite"/>
    </source>
</evidence>
<proteinExistence type="predicted"/>
<gene>
    <name evidence="2" type="ORF">I312_06290</name>
</gene>
<dbReference type="AlphaFoldDB" id="A0A0D0VDF3"/>
<evidence type="ECO:0000313" key="2">
    <source>
        <dbReference type="EMBL" id="KIR44539.1"/>
    </source>
</evidence>
<sequence>MSTTPSPPPACPPTTATAMHTPGLNCASPQRPRSPRHPPPPNPGRYRYTARPNRSTRSRLSPPRPIPCYPPPPTRSSGCTTCVHRPARRKNPTRQVPSHTGPHAPSCRSVPTRLRPSLRRTNQTKGIVRCGCGTRGTQAKKLSGGK</sequence>
<accession>A0A0D0VDF3</accession>
<feature type="compositionally biased region" description="Low complexity" evidence="1">
    <location>
        <begin position="13"/>
        <end position="22"/>
    </location>
</feature>
<feature type="region of interest" description="Disordered" evidence="1">
    <location>
        <begin position="1"/>
        <end position="126"/>
    </location>
</feature>
<feature type="compositionally biased region" description="Low complexity" evidence="1">
    <location>
        <begin position="44"/>
        <end position="61"/>
    </location>
</feature>
<feature type="compositionally biased region" description="Pro residues" evidence="1">
    <location>
        <begin position="62"/>
        <end position="74"/>
    </location>
</feature>
<protein>
    <submittedName>
        <fullName evidence="2">Uncharacterized protein</fullName>
    </submittedName>
</protein>
<dbReference type="EMBL" id="KN847998">
    <property type="protein sequence ID" value="KIR44539.1"/>
    <property type="molecule type" value="Genomic_DNA"/>
</dbReference>
<reference evidence="2" key="1">
    <citation type="submission" date="2015-01" db="EMBL/GenBank/DDBJ databases">
        <title>The Genome Sequence of Cryptococcus gattii CA1280.</title>
        <authorList>
            <consortium name="The Broad Institute Genomics Platform"/>
            <person name="Cuomo C."/>
            <person name="Litvintseva A."/>
            <person name="Chen Y."/>
            <person name="Heitman J."/>
            <person name="Sun S."/>
            <person name="Springer D."/>
            <person name="Dromer F."/>
            <person name="Young S."/>
            <person name="Zeng Q."/>
            <person name="Gargeya S."/>
            <person name="Abouelleil A."/>
            <person name="Alvarado L."/>
            <person name="Chapman S.B."/>
            <person name="Gainer-Dewar J."/>
            <person name="Goldberg J."/>
            <person name="Griggs A."/>
            <person name="Gujja S."/>
            <person name="Hansen M."/>
            <person name="Howarth C."/>
            <person name="Imamovic A."/>
            <person name="Larimer J."/>
            <person name="Murphy C."/>
            <person name="Naylor J."/>
            <person name="Pearson M."/>
            <person name="Priest M."/>
            <person name="Roberts A."/>
            <person name="Saif S."/>
            <person name="Shea T."/>
            <person name="Sykes S."/>
            <person name="Wortman J."/>
            <person name="Nusbaum C."/>
            <person name="Birren B."/>
        </authorList>
    </citation>
    <scope>NUCLEOTIDE SEQUENCE [LARGE SCALE GENOMIC DNA]</scope>
    <source>
        <strain evidence="2">CA1280</strain>
    </source>
</reference>
<organism evidence="2">
    <name type="scientific">Cryptococcus bacillisporus CA1280</name>
    <dbReference type="NCBI Taxonomy" id="1296109"/>
    <lineage>
        <taxon>Eukaryota</taxon>
        <taxon>Fungi</taxon>
        <taxon>Dikarya</taxon>
        <taxon>Basidiomycota</taxon>
        <taxon>Agaricomycotina</taxon>
        <taxon>Tremellomycetes</taxon>
        <taxon>Tremellales</taxon>
        <taxon>Cryptococcaceae</taxon>
        <taxon>Cryptococcus</taxon>
        <taxon>Cryptococcus gattii species complex</taxon>
    </lineage>
</organism>